<dbReference type="FunFam" id="1.10.340.70:FF:000001">
    <property type="entry name" value="Retrovirus-related Pol polyprotein from transposon gypsy-like Protein"/>
    <property type="match status" value="1"/>
</dbReference>
<dbReference type="GO" id="GO:0042575">
    <property type="term" value="C:DNA polymerase complex"/>
    <property type="evidence" value="ECO:0007669"/>
    <property type="project" value="UniProtKB-ARBA"/>
</dbReference>
<dbReference type="PROSITE" id="PS50994">
    <property type="entry name" value="INTEGRASE"/>
    <property type="match status" value="1"/>
</dbReference>
<keyword evidence="5" id="KW-0255">Endonuclease</keyword>
<dbReference type="CDD" id="cd00303">
    <property type="entry name" value="retropepsin_like"/>
    <property type="match status" value="1"/>
</dbReference>
<accession>A0A6A4JU45</accession>
<evidence type="ECO:0000256" key="2">
    <source>
        <dbReference type="ARBA" id="ARBA00022679"/>
    </source>
</evidence>
<keyword evidence="2" id="KW-0808">Transferase</keyword>
<sequence length="1044" mass="119462">MEQPWRFTHMNNDARPYLRIRIKDRWITGLVDTGAQVSVVGRKFIPMINSLDLEVSWTQGESVQTVDSTSHDITSVVELPIVIAGDLRNFRVRIVESFDQFLVLGMDFINEFGLSINFGVGGMGGDRTGCSGGQLALVSHEELSPGQLVEVERIKNQLVELSKPSEDGTLRSTAVMRHQIILKPGTLPIKQRVRPVSAPVQQALGEQLDELISMGVVEPSCSPWCNPLVLQTKKDGSLRFCLDARRVNDVTVTDSYPVPHMVGILDMLKSARYVSSIDLKSAFFQLELEELSRPVTAFVVPRRGLWQFRRMPFGLKNSGATFQRLIESVIGHDLQPHCFSYLDDLVVATETWEDHVRVLSEVIDRLRNANLTVNYEKCELFKSKLVYLGFVVGPNGLEACQDKVKAIAEFPRLNSQREVRRFLGLASYYRRFVPGFSKTAGPLSNLLRKNQRFIWTLDCERAFAELKEKLTTSPVLAMPDYSLPFTVQTDASLLGLGAVLTQQFPEGERVIAYASRSLSSAERKFSVIELECLAVLWAIKHWRQYLELTEFTVITDQQALKWLNELKEPSPRLARWAIELQSHNYHIVYRKGKYNRADALSRAPIEVEVNTLDFQAETADRWFVDMRRKIVQNPDQYPLWRVEGDSVMKYVPGRDDLVPSWKLLVPRGQRQKLMEENHNTPHSGHFGVYKTLNRLAEDYYWPKMRRDVQRFVAQCRICCAFKAPNTRQHGLMGRHIVSEPWQLLAVDISGPYPGSPRRNKFLLSVQDVFSKFLLIFPMTDSTAAKVSKILDEQVFDLFGVPRSIICDNGSQFTSREFVNLMEARAIKIRHTALYHAQADPVERAHRELKRMMASFMSTRSHGRWDEHLSRFRLALNTSVSLATGFAPSSVLLGYRVKPNNRELQGEDYNELGEPDEHVRRNLERWQDIKDQTKKMLDKQFLRNQKQYDAKRKDLQLSIGDLVWRRNYVKSSAVDKLTKKLAPKFVGPRRVVARHGHNVYELQNLDGVADGQWHVKDLFPDRTLDGVNSEVDDQEAGSDGGDEWQ</sequence>
<proteinExistence type="predicted"/>
<dbReference type="FunFam" id="3.30.70.270:FF:000115">
    <property type="entry name" value="Polyprotein of retroviral origin, putative"/>
    <property type="match status" value="1"/>
</dbReference>
<dbReference type="InterPro" id="IPR043128">
    <property type="entry name" value="Rev_trsase/Diguanyl_cyclase"/>
</dbReference>
<keyword evidence="10" id="KW-1185">Reference proteome</keyword>
<evidence type="ECO:0000256" key="5">
    <source>
        <dbReference type="ARBA" id="ARBA00022759"/>
    </source>
</evidence>
<evidence type="ECO:0000256" key="7">
    <source>
        <dbReference type="ARBA" id="ARBA00022918"/>
    </source>
</evidence>
<dbReference type="OrthoDB" id="6627240at2759"/>
<dbReference type="PANTHER" id="PTHR37984:SF5">
    <property type="entry name" value="PROTEIN NYNRIN-LIKE"/>
    <property type="match status" value="1"/>
</dbReference>
<dbReference type="EC" id="2.7.7.49" evidence="1"/>
<dbReference type="GO" id="GO:0003964">
    <property type="term" value="F:RNA-directed DNA polymerase activity"/>
    <property type="evidence" value="ECO:0007669"/>
    <property type="project" value="UniProtKB-KW"/>
</dbReference>
<dbReference type="GO" id="GO:0006508">
    <property type="term" value="P:proteolysis"/>
    <property type="evidence" value="ECO:0007669"/>
    <property type="project" value="InterPro"/>
</dbReference>
<comment type="caution">
    <text evidence="9">The sequence shown here is derived from an EMBL/GenBank/DDBJ whole genome shotgun (WGS) entry which is preliminary data.</text>
</comment>
<dbReference type="Pfam" id="PF00078">
    <property type="entry name" value="RVT_1"/>
    <property type="match status" value="1"/>
</dbReference>
<dbReference type="InterPro" id="IPR050951">
    <property type="entry name" value="Retrovirus_Pol_polyprotein"/>
</dbReference>
<dbReference type="Pfam" id="PF17921">
    <property type="entry name" value="Integrase_H2C2"/>
    <property type="match status" value="1"/>
</dbReference>
<dbReference type="Gene3D" id="3.10.10.10">
    <property type="entry name" value="HIV Type 1 Reverse Transcriptase, subunit A, domain 1"/>
    <property type="match status" value="1"/>
</dbReference>
<dbReference type="SUPFAM" id="SSF53098">
    <property type="entry name" value="Ribonuclease H-like"/>
    <property type="match status" value="1"/>
</dbReference>
<dbReference type="Pfam" id="PF00077">
    <property type="entry name" value="RVP"/>
    <property type="match status" value="1"/>
</dbReference>
<dbReference type="Pfam" id="PF00665">
    <property type="entry name" value="rve"/>
    <property type="match status" value="1"/>
</dbReference>
<dbReference type="SUPFAM" id="SSF56672">
    <property type="entry name" value="DNA/RNA polymerases"/>
    <property type="match status" value="1"/>
</dbReference>
<dbReference type="InterPro" id="IPR018061">
    <property type="entry name" value="Retropepsins"/>
</dbReference>
<keyword evidence="3" id="KW-0548">Nucleotidyltransferase</keyword>
<dbReference type="CDD" id="cd09274">
    <property type="entry name" value="RNase_HI_RT_Ty3"/>
    <property type="match status" value="1"/>
</dbReference>
<dbReference type="CDD" id="cd01647">
    <property type="entry name" value="RT_LTR"/>
    <property type="match status" value="1"/>
</dbReference>
<dbReference type="PANTHER" id="PTHR37984">
    <property type="entry name" value="PROTEIN CBG26694"/>
    <property type="match status" value="1"/>
</dbReference>
<evidence type="ECO:0000256" key="1">
    <source>
        <dbReference type="ARBA" id="ARBA00012493"/>
    </source>
</evidence>
<evidence type="ECO:0000256" key="6">
    <source>
        <dbReference type="ARBA" id="ARBA00022801"/>
    </source>
</evidence>
<evidence type="ECO:0000256" key="4">
    <source>
        <dbReference type="ARBA" id="ARBA00022722"/>
    </source>
</evidence>
<keyword evidence="6" id="KW-0378">Hydrolase</keyword>
<reference evidence="9" key="1">
    <citation type="journal article" date="2021" name="Mol. Ecol. Resour.">
        <title>Apolygus lucorum genome provides insights into omnivorousness and mesophyll feeding.</title>
        <authorList>
            <person name="Liu Y."/>
            <person name="Liu H."/>
            <person name="Wang H."/>
            <person name="Huang T."/>
            <person name="Liu B."/>
            <person name="Yang B."/>
            <person name="Yin L."/>
            <person name="Li B."/>
            <person name="Zhang Y."/>
            <person name="Zhang S."/>
            <person name="Jiang F."/>
            <person name="Zhang X."/>
            <person name="Ren Y."/>
            <person name="Wang B."/>
            <person name="Wang S."/>
            <person name="Lu Y."/>
            <person name="Wu K."/>
            <person name="Fan W."/>
            <person name="Wang G."/>
        </authorList>
    </citation>
    <scope>NUCLEOTIDE SEQUENCE</scope>
    <source>
        <strain evidence="9">12Hb</strain>
    </source>
</reference>
<dbReference type="Proteomes" id="UP000466442">
    <property type="component" value="Unassembled WGS sequence"/>
</dbReference>
<dbReference type="InterPro" id="IPR041373">
    <property type="entry name" value="RT_RNaseH"/>
</dbReference>
<dbReference type="SUPFAM" id="SSF50630">
    <property type="entry name" value="Acid proteases"/>
    <property type="match status" value="1"/>
</dbReference>
<dbReference type="EMBL" id="WIXP02000002">
    <property type="protein sequence ID" value="KAF6214569.1"/>
    <property type="molecule type" value="Genomic_DNA"/>
</dbReference>
<feature type="compositionally biased region" description="Acidic residues" evidence="8">
    <location>
        <begin position="1029"/>
        <end position="1044"/>
    </location>
</feature>
<dbReference type="InterPro" id="IPR043502">
    <property type="entry name" value="DNA/RNA_pol_sf"/>
</dbReference>
<dbReference type="InterPro" id="IPR001584">
    <property type="entry name" value="Integrase_cat-core"/>
</dbReference>
<organism evidence="9 10">
    <name type="scientific">Apolygus lucorum</name>
    <name type="common">Small green plant bug</name>
    <name type="synonym">Lygocoris lucorum</name>
    <dbReference type="NCBI Taxonomy" id="248454"/>
    <lineage>
        <taxon>Eukaryota</taxon>
        <taxon>Metazoa</taxon>
        <taxon>Ecdysozoa</taxon>
        <taxon>Arthropoda</taxon>
        <taxon>Hexapoda</taxon>
        <taxon>Insecta</taxon>
        <taxon>Pterygota</taxon>
        <taxon>Neoptera</taxon>
        <taxon>Paraneoptera</taxon>
        <taxon>Hemiptera</taxon>
        <taxon>Heteroptera</taxon>
        <taxon>Panheteroptera</taxon>
        <taxon>Cimicomorpha</taxon>
        <taxon>Miridae</taxon>
        <taxon>Mirini</taxon>
        <taxon>Apolygus</taxon>
    </lineage>
</organism>
<dbReference type="GO" id="GO:0003676">
    <property type="term" value="F:nucleic acid binding"/>
    <property type="evidence" value="ECO:0007669"/>
    <property type="project" value="InterPro"/>
</dbReference>
<dbReference type="Pfam" id="PF17917">
    <property type="entry name" value="RT_RNaseH"/>
    <property type="match status" value="1"/>
</dbReference>
<dbReference type="InterPro" id="IPR000477">
    <property type="entry name" value="RT_dom"/>
</dbReference>
<dbReference type="GO" id="GO:0004190">
    <property type="term" value="F:aspartic-type endopeptidase activity"/>
    <property type="evidence" value="ECO:0007669"/>
    <property type="project" value="InterPro"/>
</dbReference>
<keyword evidence="7" id="KW-0695">RNA-directed DNA polymerase</keyword>
<evidence type="ECO:0000313" key="9">
    <source>
        <dbReference type="EMBL" id="KAF6214569.1"/>
    </source>
</evidence>
<dbReference type="Gene3D" id="2.40.70.10">
    <property type="entry name" value="Acid Proteases"/>
    <property type="match status" value="1"/>
</dbReference>
<dbReference type="PROSITE" id="PS50878">
    <property type="entry name" value="RT_POL"/>
    <property type="match status" value="1"/>
</dbReference>
<dbReference type="Gene3D" id="3.30.420.10">
    <property type="entry name" value="Ribonuclease H-like superfamily/Ribonuclease H"/>
    <property type="match status" value="1"/>
</dbReference>
<feature type="region of interest" description="Disordered" evidence="8">
    <location>
        <begin position="1023"/>
        <end position="1044"/>
    </location>
</feature>
<keyword evidence="4" id="KW-0540">Nuclease</keyword>
<dbReference type="AlphaFoldDB" id="A0A6A4JU45"/>
<dbReference type="PROSITE" id="PS00141">
    <property type="entry name" value="ASP_PROTEASE"/>
    <property type="match status" value="1"/>
</dbReference>
<dbReference type="InterPro" id="IPR012337">
    <property type="entry name" value="RNaseH-like_sf"/>
</dbReference>
<dbReference type="GO" id="GO:0004519">
    <property type="term" value="F:endonuclease activity"/>
    <property type="evidence" value="ECO:0007669"/>
    <property type="project" value="UniProtKB-KW"/>
</dbReference>
<dbReference type="Gene3D" id="3.30.70.270">
    <property type="match status" value="2"/>
</dbReference>
<evidence type="ECO:0000313" key="10">
    <source>
        <dbReference type="Proteomes" id="UP000466442"/>
    </source>
</evidence>
<dbReference type="Gene3D" id="1.10.340.70">
    <property type="match status" value="1"/>
</dbReference>
<evidence type="ECO:0000256" key="8">
    <source>
        <dbReference type="SAM" id="MobiDB-lite"/>
    </source>
</evidence>
<dbReference type="InterPro" id="IPR001969">
    <property type="entry name" value="Aspartic_peptidase_AS"/>
</dbReference>
<dbReference type="InterPro" id="IPR021109">
    <property type="entry name" value="Peptidase_aspartic_dom_sf"/>
</dbReference>
<evidence type="ECO:0000256" key="3">
    <source>
        <dbReference type="ARBA" id="ARBA00022695"/>
    </source>
</evidence>
<gene>
    <name evidence="9" type="ORF">GE061_009312</name>
</gene>
<dbReference type="InterPro" id="IPR041588">
    <property type="entry name" value="Integrase_H2C2"/>
</dbReference>
<protein>
    <recommendedName>
        <fullName evidence="1">RNA-directed DNA polymerase</fullName>
        <ecNumber evidence="1">2.7.7.49</ecNumber>
    </recommendedName>
</protein>
<name>A0A6A4JU45_APOLU</name>
<dbReference type="InterPro" id="IPR036397">
    <property type="entry name" value="RNaseH_sf"/>
</dbReference>
<dbReference type="GO" id="GO:0015074">
    <property type="term" value="P:DNA integration"/>
    <property type="evidence" value="ECO:0007669"/>
    <property type="project" value="InterPro"/>
</dbReference>